<evidence type="ECO:0000256" key="4">
    <source>
        <dbReference type="ARBA" id="ARBA00020902"/>
    </source>
</evidence>
<dbReference type="Proteomes" id="UP000236745">
    <property type="component" value="Unassembled WGS sequence"/>
</dbReference>
<evidence type="ECO:0000256" key="5">
    <source>
        <dbReference type="ARBA" id="ARBA00022516"/>
    </source>
</evidence>
<evidence type="ECO:0000256" key="11">
    <source>
        <dbReference type="HAMAP-Rule" id="MF_00392"/>
    </source>
</evidence>
<keyword evidence="7 11" id="KW-0328">Glycosyltransferase</keyword>
<dbReference type="GO" id="GO:0009245">
    <property type="term" value="P:lipid A biosynthetic process"/>
    <property type="evidence" value="ECO:0007669"/>
    <property type="project" value="UniProtKB-UniRule"/>
</dbReference>
<evidence type="ECO:0000256" key="6">
    <source>
        <dbReference type="ARBA" id="ARBA00022556"/>
    </source>
</evidence>
<dbReference type="HAMAP" id="MF_00392">
    <property type="entry name" value="LpxB"/>
    <property type="match status" value="1"/>
</dbReference>
<evidence type="ECO:0000313" key="13">
    <source>
        <dbReference type="Proteomes" id="UP000236745"/>
    </source>
</evidence>
<dbReference type="GO" id="GO:0008915">
    <property type="term" value="F:lipid-A-disaccharide synthase activity"/>
    <property type="evidence" value="ECO:0007669"/>
    <property type="project" value="UniProtKB-UniRule"/>
</dbReference>
<reference evidence="12 13" key="1">
    <citation type="submission" date="2016-10" db="EMBL/GenBank/DDBJ databases">
        <authorList>
            <person name="de Groot N.N."/>
        </authorList>
    </citation>
    <scope>NUCLEOTIDE SEQUENCE [LARGE SCALE GENOMIC DNA]</scope>
    <source>
        <strain evidence="12 13">DSM 22012</strain>
    </source>
</reference>
<accession>A0A1H6BJZ2</accession>
<evidence type="ECO:0000256" key="2">
    <source>
        <dbReference type="ARBA" id="ARBA00007868"/>
    </source>
</evidence>
<keyword evidence="5 11" id="KW-0444">Lipid biosynthesis</keyword>
<dbReference type="RefSeq" id="WP_104003768.1">
    <property type="nucleotide sequence ID" value="NZ_FNVQ01000002.1"/>
</dbReference>
<dbReference type="AlphaFoldDB" id="A0A1H6BJZ2"/>
<dbReference type="UniPathway" id="UPA00973"/>
<dbReference type="EMBL" id="FNVQ01000002">
    <property type="protein sequence ID" value="SEG60516.1"/>
    <property type="molecule type" value="Genomic_DNA"/>
</dbReference>
<dbReference type="OrthoDB" id="9801642at2"/>
<sequence length="396" mass="44363">MRTLRVGIVAGEASGDILGAGLIQSLQRRCPGIQFEGIGGELMLEAGCCSLYPMERLSVMGLVEVLGRVPELLRERRRLVRHFIANPPDLFIGIDAPDFTLGMERQLKEAGIPTVHYVSPSVWAWKRKRIFKIKRCVDLLLTLFPFEAEVYEPTQQNLRFVGHPLAEMIPAQIDMDLAVEHYGAGSGQQMLAILPGSRGSELKYLAKPFLETARWLQARHPDLMFVMPAANQSRYDQLAEMVADEYSDLKLKLVRGHSREVMAASDAILIASGTATLEACLLRKPMVVAYRMAGLTYKIYSRMIQSRWISLPNVLAGKEMVPEILQDDVRPEVLGPLLQKALDDAEYRQRIEQVFGEIGDTLRQNASERAADAVIELLEQRGRPLEIGTEPRSQRG</sequence>
<evidence type="ECO:0000256" key="3">
    <source>
        <dbReference type="ARBA" id="ARBA00012687"/>
    </source>
</evidence>
<gene>
    <name evidence="11" type="primary">lpxB</name>
    <name evidence="12" type="ORF">SAMN05444390_102674</name>
</gene>
<comment type="function">
    <text evidence="1 11">Condensation of UDP-2,3-diacylglucosamine and 2,3-diacylglucosamine-1-phosphate to form lipid A disaccharide, a precursor of lipid A, a phosphorylated glycolipid that anchors the lipopolysaccharide to the outer membrane of the cell.</text>
</comment>
<comment type="catalytic activity">
    <reaction evidence="10 11">
        <text>a lipid X + a UDP-2-N,3-O-bis[(3R)-3-hydroxyacyl]-alpha-D-glucosamine = a lipid A disaccharide + UDP + H(+)</text>
        <dbReference type="Rhea" id="RHEA:67828"/>
        <dbReference type="ChEBI" id="CHEBI:15378"/>
        <dbReference type="ChEBI" id="CHEBI:58223"/>
        <dbReference type="ChEBI" id="CHEBI:137748"/>
        <dbReference type="ChEBI" id="CHEBI:176338"/>
        <dbReference type="ChEBI" id="CHEBI:176343"/>
        <dbReference type="EC" id="2.4.1.182"/>
    </reaction>
</comment>
<evidence type="ECO:0000256" key="8">
    <source>
        <dbReference type="ARBA" id="ARBA00022679"/>
    </source>
</evidence>
<dbReference type="InterPro" id="IPR003835">
    <property type="entry name" value="Glyco_trans_19"/>
</dbReference>
<keyword evidence="6 11" id="KW-0441">Lipid A biosynthesis</keyword>
<protein>
    <recommendedName>
        <fullName evidence="4 11">Lipid-A-disaccharide synthase</fullName>
        <ecNumber evidence="3 11">2.4.1.182</ecNumber>
    </recommendedName>
</protein>
<comment type="similarity">
    <text evidence="2 11">Belongs to the LpxB family.</text>
</comment>
<keyword evidence="13" id="KW-1185">Reference proteome</keyword>
<proteinExistence type="inferred from homology"/>
<evidence type="ECO:0000256" key="1">
    <source>
        <dbReference type="ARBA" id="ARBA00002056"/>
    </source>
</evidence>
<dbReference type="NCBIfam" id="TIGR00215">
    <property type="entry name" value="lpxB"/>
    <property type="match status" value="1"/>
</dbReference>
<comment type="pathway">
    <text evidence="11">Bacterial outer membrane biogenesis; LPS lipid A biosynthesis.</text>
</comment>
<evidence type="ECO:0000256" key="7">
    <source>
        <dbReference type="ARBA" id="ARBA00022676"/>
    </source>
</evidence>
<dbReference type="SUPFAM" id="SSF53756">
    <property type="entry name" value="UDP-Glycosyltransferase/glycogen phosphorylase"/>
    <property type="match status" value="1"/>
</dbReference>
<evidence type="ECO:0000256" key="10">
    <source>
        <dbReference type="ARBA" id="ARBA00048975"/>
    </source>
</evidence>
<evidence type="ECO:0000256" key="9">
    <source>
        <dbReference type="ARBA" id="ARBA00023098"/>
    </source>
</evidence>
<dbReference type="PANTHER" id="PTHR30372">
    <property type="entry name" value="LIPID-A-DISACCHARIDE SYNTHASE"/>
    <property type="match status" value="1"/>
</dbReference>
<keyword evidence="9 11" id="KW-0443">Lipid metabolism</keyword>
<name>A0A1H6BJZ2_9GAMM</name>
<dbReference type="Pfam" id="PF02684">
    <property type="entry name" value="LpxB"/>
    <property type="match status" value="1"/>
</dbReference>
<dbReference type="GO" id="GO:0005543">
    <property type="term" value="F:phospholipid binding"/>
    <property type="evidence" value="ECO:0007669"/>
    <property type="project" value="TreeGrafter"/>
</dbReference>
<dbReference type="GO" id="GO:0016020">
    <property type="term" value="C:membrane"/>
    <property type="evidence" value="ECO:0007669"/>
    <property type="project" value="GOC"/>
</dbReference>
<dbReference type="PANTHER" id="PTHR30372:SF4">
    <property type="entry name" value="LIPID-A-DISACCHARIDE SYNTHASE, MITOCHONDRIAL-RELATED"/>
    <property type="match status" value="1"/>
</dbReference>
<organism evidence="12 13">
    <name type="scientific">Marinobacterium lutimaris</name>
    <dbReference type="NCBI Taxonomy" id="568106"/>
    <lineage>
        <taxon>Bacteria</taxon>
        <taxon>Pseudomonadati</taxon>
        <taxon>Pseudomonadota</taxon>
        <taxon>Gammaproteobacteria</taxon>
        <taxon>Oceanospirillales</taxon>
        <taxon>Oceanospirillaceae</taxon>
        <taxon>Marinobacterium</taxon>
    </lineage>
</organism>
<evidence type="ECO:0000313" key="12">
    <source>
        <dbReference type="EMBL" id="SEG60516.1"/>
    </source>
</evidence>
<keyword evidence="8 11" id="KW-0808">Transferase</keyword>
<dbReference type="EC" id="2.4.1.182" evidence="3 11"/>